<dbReference type="EMBL" id="CAJPVJ010008971">
    <property type="protein sequence ID" value="CAG2172260.1"/>
    <property type="molecule type" value="Genomic_DNA"/>
</dbReference>
<evidence type="ECO:0000313" key="9">
    <source>
        <dbReference type="Proteomes" id="UP000728032"/>
    </source>
</evidence>
<dbReference type="GO" id="GO:0019901">
    <property type="term" value="F:protein kinase binding"/>
    <property type="evidence" value="ECO:0007669"/>
    <property type="project" value="TreeGrafter"/>
</dbReference>
<feature type="region of interest" description="Disordered" evidence="5">
    <location>
        <begin position="461"/>
        <end position="514"/>
    </location>
</feature>
<dbReference type="Gene3D" id="1.10.167.10">
    <property type="entry name" value="Regulator of G-protein Signalling 4, domain 2"/>
    <property type="match status" value="1"/>
</dbReference>
<proteinExistence type="predicted"/>
<dbReference type="PROSITE" id="PS50841">
    <property type="entry name" value="DIX"/>
    <property type="match status" value="1"/>
</dbReference>
<dbReference type="AlphaFoldDB" id="A0A7R9M849"/>
<evidence type="ECO:0000256" key="3">
    <source>
        <dbReference type="ARBA" id="ARBA00022687"/>
    </source>
</evidence>
<evidence type="ECO:0000259" key="6">
    <source>
        <dbReference type="PROSITE" id="PS50132"/>
    </source>
</evidence>
<keyword evidence="3 4" id="KW-0879">Wnt signaling pathway</keyword>
<dbReference type="InterPro" id="IPR044926">
    <property type="entry name" value="RGS_subdomain_2"/>
</dbReference>
<feature type="compositionally biased region" description="Low complexity" evidence="5">
    <location>
        <begin position="577"/>
        <end position="598"/>
    </location>
</feature>
<feature type="compositionally biased region" description="Low complexity" evidence="5">
    <location>
        <begin position="367"/>
        <end position="378"/>
    </location>
</feature>
<keyword evidence="9" id="KW-1185">Reference proteome</keyword>
<evidence type="ECO:0008006" key="10">
    <source>
        <dbReference type="Google" id="ProtNLM"/>
    </source>
</evidence>
<gene>
    <name evidence="8" type="ORF">ONB1V03_LOCUS11718</name>
</gene>
<dbReference type="PANTHER" id="PTHR46102">
    <property type="entry name" value="AXIN"/>
    <property type="match status" value="1"/>
</dbReference>
<feature type="compositionally biased region" description="Polar residues" evidence="5">
    <location>
        <begin position="462"/>
        <end position="478"/>
    </location>
</feature>
<evidence type="ECO:0000256" key="4">
    <source>
        <dbReference type="PROSITE-ProRule" id="PRU00069"/>
    </source>
</evidence>
<dbReference type="GO" id="GO:0005634">
    <property type="term" value="C:nucleus"/>
    <property type="evidence" value="ECO:0007669"/>
    <property type="project" value="TreeGrafter"/>
</dbReference>
<keyword evidence="2" id="KW-0963">Cytoplasm</keyword>
<evidence type="ECO:0000256" key="5">
    <source>
        <dbReference type="SAM" id="MobiDB-lite"/>
    </source>
</evidence>
<feature type="region of interest" description="Disordered" evidence="5">
    <location>
        <begin position="574"/>
        <end position="605"/>
    </location>
</feature>
<dbReference type="Pfam" id="PF00615">
    <property type="entry name" value="RGS"/>
    <property type="match status" value="1"/>
</dbReference>
<dbReference type="GO" id="GO:0048468">
    <property type="term" value="P:cell development"/>
    <property type="evidence" value="ECO:0007669"/>
    <property type="project" value="TreeGrafter"/>
</dbReference>
<feature type="compositionally biased region" description="Polar residues" evidence="5">
    <location>
        <begin position="138"/>
        <end position="148"/>
    </location>
</feature>
<dbReference type="EMBL" id="OC923796">
    <property type="protein sequence ID" value="CAD7655073.1"/>
    <property type="molecule type" value="Genomic_DNA"/>
</dbReference>
<dbReference type="GO" id="GO:0031625">
    <property type="term" value="F:ubiquitin protein ligase binding"/>
    <property type="evidence" value="ECO:0007669"/>
    <property type="project" value="TreeGrafter"/>
</dbReference>
<dbReference type="Gene3D" id="2.40.240.130">
    <property type="match status" value="1"/>
</dbReference>
<dbReference type="GO" id="GO:0032436">
    <property type="term" value="P:positive regulation of proteasomal ubiquitin-dependent protein catabolic process"/>
    <property type="evidence" value="ECO:0007669"/>
    <property type="project" value="TreeGrafter"/>
</dbReference>
<accession>A0A7R9M849</accession>
<name>A0A7R9M849_9ACAR</name>
<comment type="subcellular location">
    <subcellularLocation>
        <location evidence="1">Cytoplasm</location>
    </subcellularLocation>
</comment>
<dbReference type="InterPro" id="IPR043581">
    <property type="entry name" value="Axin-like"/>
</dbReference>
<dbReference type="SMART" id="SM00315">
    <property type="entry name" value="RGS"/>
    <property type="match status" value="1"/>
</dbReference>
<dbReference type="Proteomes" id="UP000728032">
    <property type="component" value="Unassembled WGS sequence"/>
</dbReference>
<dbReference type="GO" id="GO:0016055">
    <property type="term" value="P:Wnt signaling pathway"/>
    <property type="evidence" value="ECO:0007669"/>
    <property type="project" value="UniProtKB-KW"/>
</dbReference>
<protein>
    <recommendedName>
        <fullName evidence="10">Axin</fullName>
    </recommendedName>
</protein>
<evidence type="ECO:0000256" key="1">
    <source>
        <dbReference type="ARBA" id="ARBA00004496"/>
    </source>
</evidence>
<feature type="region of interest" description="Disordered" evidence="5">
    <location>
        <begin position="358"/>
        <end position="431"/>
    </location>
</feature>
<dbReference type="GO" id="GO:0030877">
    <property type="term" value="C:beta-catenin destruction complex"/>
    <property type="evidence" value="ECO:0007669"/>
    <property type="project" value="TreeGrafter"/>
</dbReference>
<dbReference type="Pfam" id="PF00778">
    <property type="entry name" value="DIX"/>
    <property type="match status" value="1"/>
</dbReference>
<dbReference type="GO" id="GO:0090090">
    <property type="term" value="P:negative regulation of canonical Wnt signaling pathway"/>
    <property type="evidence" value="ECO:0007669"/>
    <property type="project" value="InterPro"/>
</dbReference>
<dbReference type="InterPro" id="IPR036305">
    <property type="entry name" value="RGS_sf"/>
</dbReference>
<dbReference type="GO" id="GO:0005737">
    <property type="term" value="C:cytoplasm"/>
    <property type="evidence" value="ECO:0007669"/>
    <property type="project" value="UniProtKB-SubCell"/>
</dbReference>
<feature type="compositionally biased region" description="Polar residues" evidence="5">
    <location>
        <begin position="498"/>
        <end position="514"/>
    </location>
</feature>
<sequence>MDINTTNALKVTPNSNTNLNSLVNSNSIINNNLPPIMTNTNSNSINNNANNNNNVVHSNHINGIKNLNNNVNHSKSHPIIKDKTNDMTIGVKQTDSKVVVNSQTNHKSSKASGQPSQPPHPSSPLHPVPAPRRHTTNDTRSPSVNSMVDRTPCGSESVTPSSESYETPPPVRWQQDFHHLIDDVEGVALFKEFLNREGGLEYLLDFYFACRGLKSQVDDKSVKRIAYVMCKKFIRNSLITCISKEVRQSLIAKVGASSQSDPNGDTAVDRHVFDAAQQEVEVQLKGAIYQNFLSSELYLNYVHKYLIPDSQCIGVYEESISGYENSITSEETSLDDYNPRNQIYEVLPTLHEYHELDTTNTPMNTISSNASSRSQANRPVDDCQNPMSTGFSSDTLRRQLNSLLAPKRPANSSSTSRLTTESHPMNTISRISHPGYQSYVRSKQMAVPPNPYHVTYAPNLPPSAQDSEVSTNESTSCVSAPAKDGSDTGRIRSKKHMTQQMMQQNAKINSNPKNAHTRDLWATRAHSGQKAGPSQPLSSDEFIKILIEKLDVFRIRQEKDMEHEMRLKHLMIMADPNNPSNSSNSANTTSRHSTANASDTSRPNNTLKEVLKQKLEFCSPPGDNGQDILDQHIAQVFADTPIVTPTDSVGRIGVSSPKTNFMYNNMTAGSSTSVPMAVNSYTYDPSGADTQSIVAIVKYSCEQMPYRLPMTGPPITLRKFKMQIPTKRGNWQYYFKRQCNQREAIDISAHFVLEKITDDNTRLPLIGNKIYAELQESN</sequence>
<dbReference type="SUPFAM" id="SSF48097">
    <property type="entry name" value="Regulator of G-protein signaling, RGS"/>
    <property type="match status" value="1"/>
</dbReference>
<dbReference type="PANTHER" id="PTHR46102:SF2">
    <property type="entry name" value="AXIN"/>
    <property type="match status" value="1"/>
</dbReference>
<dbReference type="InterPro" id="IPR016137">
    <property type="entry name" value="RGS"/>
</dbReference>
<dbReference type="GO" id="GO:0005886">
    <property type="term" value="C:plasma membrane"/>
    <property type="evidence" value="ECO:0007669"/>
    <property type="project" value="TreeGrafter"/>
</dbReference>
<organism evidence="8">
    <name type="scientific">Oppiella nova</name>
    <dbReference type="NCBI Taxonomy" id="334625"/>
    <lineage>
        <taxon>Eukaryota</taxon>
        <taxon>Metazoa</taxon>
        <taxon>Ecdysozoa</taxon>
        <taxon>Arthropoda</taxon>
        <taxon>Chelicerata</taxon>
        <taxon>Arachnida</taxon>
        <taxon>Acari</taxon>
        <taxon>Acariformes</taxon>
        <taxon>Sarcoptiformes</taxon>
        <taxon>Oribatida</taxon>
        <taxon>Brachypylina</taxon>
        <taxon>Oppioidea</taxon>
        <taxon>Oppiidae</taxon>
        <taxon>Oppiella</taxon>
    </lineage>
</organism>
<dbReference type="InterPro" id="IPR029071">
    <property type="entry name" value="Ubiquitin-like_domsf"/>
</dbReference>
<dbReference type="InterPro" id="IPR001158">
    <property type="entry name" value="DIX"/>
</dbReference>
<feature type="compositionally biased region" description="Polar residues" evidence="5">
    <location>
        <begin position="385"/>
        <end position="402"/>
    </location>
</feature>
<dbReference type="GO" id="GO:0060090">
    <property type="term" value="F:molecular adaptor activity"/>
    <property type="evidence" value="ECO:0007669"/>
    <property type="project" value="TreeGrafter"/>
</dbReference>
<feature type="compositionally biased region" description="Low complexity" evidence="5">
    <location>
        <begin position="155"/>
        <end position="166"/>
    </location>
</feature>
<dbReference type="SMART" id="SM00021">
    <property type="entry name" value="DAX"/>
    <property type="match status" value="1"/>
</dbReference>
<dbReference type="GO" id="GO:0008013">
    <property type="term" value="F:beta-catenin binding"/>
    <property type="evidence" value="ECO:0007669"/>
    <property type="project" value="TreeGrafter"/>
</dbReference>
<feature type="domain" description="DIX" evidence="7">
    <location>
        <begin position="690"/>
        <end position="778"/>
    </location>
</feature>
<dbReference type="InterPro" id="IPR024066">
    <property type="entry name" value="RGS_subdom1/3"/>
</dbReference>
<dbReference type="InterPro" id="IPR038207">
    <property type="entry name" value="DIX_dom_sf"/>
</dbReference>
<feature type="domain" description="RGS" evidence="6">
    <location>
        <begin position="176"/>
        <end position="302"/>
    </location>
</feature>
<feature type="compositionally biased region" description="Polar residues" evidence="5">
    <location>
        <begin position="410"/>
        <end position="430"/>
    </location>
</feature>
<dbReference type="Gene3D" id="1.10.196.10">
    <property type="match status" value="1"/>
</dbReference>
<dbReference type="OrthoDB" id="10007451at2759"/>
<reference evidence="8" key="1">
    <citation type="submission" date="2020-11" db="EMBL/GenBank/DDBJ databases">
        <authorList>
            <person name="Tran Van P."/>
        </authorList>
    </citation>
    <scope>NUCLEOTIDE SEQUENCE</scope>
</reference>
<dbReference type="SUPFAM" id="SSF54236">
    <property type="entry name" value="Ubiquitin-like"/>
    <property type="match status" value="1"/>
</dbReference>
<evidence type="ECO:0000259" key="7">
    <source>
        <dbReference type="PROSITE" id="PS50841"/>
    </source>
</evidence>
<evidence type="ECO:0000256" key="2">
    <source>
        <dbReference type="ARBA" id="ARBA00022490"/>
    </source>
</evidence>
<feature type="region of interest" description="Disordered" evidence="5">
    <location>
        <begin position="100"/>
        <end position="170"/>
    </location>
</feature>
<evidence type="ECO:0000313" key="8">
    <source>
        <dbReference type="EMBL" id="CAD7655073.1"/>
    </source>
</evidence>
<feature type="compositionally biased region" description="Pro residues" evidence="5">
    <location>
        <begin position="116"/>
        <end position="130"/>
    </location>
</feature>
<dbReference type="PROSITE" id="PS50132">
    <property type="entry name" value="RGS"/>
    <property type="match status" value="1"/>
</dbReference>